<sequence length="237" mass="27349">MYRTNFADKILKFTNDLSSVSIDLPDKFKLINPYSGKQQAAVCKITTAFYQKYFDDTKPRRLILGSSPARRGTAMTGVPFEDAKHLQTETGILIDQFYINQSSSKFLYDVMTKYGGSKKFYNAFYLGFVCPLGLASINAKGNEVNCNYYENKKVQNLLLPFIVHSLRRQIDFGIDTSVCYCIGSGENYKVLVNINHQYHFFETIVPLEHPRFITQYHPKDHDKYLEKYLNALHHESC</sequence>
<dbReference type="InterPro" id="IPR005122">
    <property type="entry name" value="Uracil-DNA_glycosylase-like"/>
</dbReference>
<protein>
    <submittedName>
        <fullName evidence="2">Lin2946 protein</fullName>
    </submittedName>
</protein>
<dbReference type="Proteomes" id="UP000032552">
    <property type="component" value="Unassembled WGS sequence"/>
</dbReference>
<dbReference type="EMBL" id="BAYM01000099">
    <property type="protein sequence ID" value="GAN37127.1"/>
    <property type="molecule type" value="Genomic_DNA"/>
</dbReference>
<dbReference type="AlphaFoldDB" id="A0A0C9QBG7"/>
<proteinExistence type="predicted"/>
<gene>
    <name evidence="2" type="ORF">LC0644_1716</name>
</gene>
<name>A0A0C9QBG7_LACPA</name>
<dbReference type="SUPFAM" id="SSF52141">
    <property type="entry name" value="Uracil-DNA glycosylase-like"/>
    <property type="match status" value="1"/>
</dbReference>
<organism evidence="2 3">
    <name type="scientific">Lacticaseibacillus paracasei NRIC 0644</name>
    <dbReference type="NCBI Taxonomy" id="1435038"/>
    <lineage>
        <taxon>Bacteria</taxon>
        <taxon>Bacillati</taxon>
        <taxon>Bacillota</taxon>
        <taxon>Bacilli</taxon>
        <taxon>Lactobacillales</taxon>
        <taxon>Lactobacillaceae</taxon>
        <taxon>Lacticaseibacillus</taxon>
    </lineage>
</organism>
<feature type="domain" description="Uracil-DNA glycosylase-like" evidence="1">
    <location>
        <begin position="52"/>
        <end position="232"/>
    </location>
</feature>
<dbReference type="Pfam" id="PF03167">
    <property type="entry name" value="UDG"/>
    <property type="match status" value="1"/>
</dbReference>
<accession>A0A0C9QBG7</accession>
<dbReference type="InterPro" id="IPR032579">
    <property type="entry name" value="Phe_SMUG2-like"/>
</dbReference>
<reference evidence="3" key="1">
    <citation type="submission" date="2014-05" db="EMBL/GenBank/DDBJ databases">
        <title>Whole genome sequencing of Lactobacillus casei NRIC0644.</title>
        <authorList>
            <person name="Atarashi H."/>
            <person name="Yoshida Y."/>
            <person name="Fujimura S."/>
            <person name="Tanaka N."/>
            <person name="Shiwa Y."/>
            <person name="Yoshikawa H."/>
            <person name="Okada S."/>
            <person name="Nakagawa J."/>
        </authorList>
    </citation>
    <scope>NUCLEOTIDE SEQUENCE [LARGE SCALE GENOMIC DNA]</scope>
    <source>
        <strain evidence="3">NRIC0644</strain>
    </source>
</reference>
<comment type="caution">
    <text evidence="2">The sequence shown here is derived from an EMBL/GenBank/DDBJ whole genome shotgun (WGS) entry which is preliminary data.</text>
</comment>
<evidence type="ECO:0000313" key="2">
    <source>
        <dbReference type="EMBL" id="GAN37127.1"/>
    </source>
</evidence>
<evidence type="ECO:0000259" key="1">
    <source>
        <dbReference type="Pfam" id="PF03167"/>
    </source>
</evidence>
<dbReference type="Gene3D" id="3.40.470.10">
    <property type="entry name" value="Uracil-DNA glycosylase-like domain"/>
    <property type="match status" value="1"/>
</dbReference>
<dbReference type="CDD" id="cd19375">
    <property type="entry name" value="UDG-F3-like_SMUG2"/>
    <property type="match status" value="1"/>
</dbReference>
<evidence type="ECO:0000313" key="3">
    <source>
        <dbReference type="Proteomes" id="UP000032552"/>
    </source>
</evidence>
<dbReference type="RefSeq" id="WP_045625428.1">
    <property type="nucleotide sequence ID" value="NZ_BAYM01000099.1"/>
</dbReference>
<dbReference type="InterPro" id="IPR036895">
    <property type="entry name" value="Uracil-DNA_glycosylase-like_sf"/>
</dbReference>